<feature type="transmembrane region" description="Helical" evidence="6">
    <location>
        <begin position="238"/>
        <end position="259"/>
    </location>
</feature>
<dbReference type="InterPro" id="IPR036259">
    <property type="entry name" value="MFS_trans_sf"/>
</dbReference>
<dbReference type="GO" id="GO:0016020">
    <property type="term" value="C:membrane"/>
    <property type="evidence" value="ECO:0007669"/>
    <property type="project" value="UniProtKB-SubCell"/>
</dbReference>
<accession>A0AAN6UQ39</accession>
<evidence type="ECO:0000313" key="8">
    <source>
        <dbReference type="Proteomes" id="UP001304895"/>
    </source>
</evidence>
<dbReference type="SUPFAM" id="SSF103473">
    <property type="entry name" value="MFS general substrate transporter"/>
    <property type="match status" value="1"/>
</dbReference>
<feature type="compositionally biased region" description="Low complexity" evidence="5">
    <location>
        <begin position="26"/>
        <end position="41"/>
    </location>
</feature>
<evidence type="ECO:0000256" key="5">
    <source>
        <dbReference type="SAM" id="MobiDB-lite"/>
    </source>
</evidence>
<name>A0AAN6UQ39_9PEZI</name>
<evidence type="ECO:0008006" key="9">
    <source>
        <dbReference type="Google" id="ProtNLM"/>
    </source>
</evidence>
<evidence type="ECO:0000313" key="7">
    <source>
        <dbReference type="EMBL" id="KAK4135841.1"/>
    </source>
</evidence>
<evidence type="ECO:0000256" key="4">
    <source>
        <dbReference type="ARBA" id="ARBA00023136"/>
    </source>
</evidence>
<proteinExistence type="predicted"/>
<gene>
    <name evidence="7" type="ORF">BT67DRAFT_262663</name>
</gene>
<keyword evidence="4 6" id="KW-0472">Membrane</keyword>
<feature type="region of interest" description="Disordered" evidence="5">
    <location>
        <begin position="1"/>
        <end position="75"/>
    </location>
</feature>
<comment type="subcellular location">
    <subcellularLocation>
        <location evidence="1">Membrane</location>
        <topology evidence="1">Multi-pass membrane protein</topology>
    </subcellularLocation>
</comment>
<keyword evidence="2 6" id="KW-0812">Transmembrane</keyword>
<evidence type="ECO:0000256" key="2">
    <source>
        <dbReference type="ARBA" id="ARBA00022692"/>
    </source>
</evidence>
<dbReference type="Gene3D" id="1.20.1250.20">
    <property type="entry name" value="MFS general substrate transporter like domains"/>
    <property type="match status" value="1"/>
</dbReference>
<dbReference type="PANTHER" id="PTHR23507:SF1">
    <property type="entry name" value="FI18259P1-RELATED"/>
    <property type="match status" value="1"/>
</dbReference>
<feature type="transmembrane region" description="Helical" evidence="6">
    <location>
        <begin position="87"/>
        <end position="107"/>
    </location>
</feature>
<dbReference type="Proteomes" id="UP001304895">
    <property type="component" value="Unassembled WGS sequence"/>
</dbReference>
<evidence type="ECO:0000256" key="1">
    <source>
        <dbReference type="ARBA" id="ARBA00004141"/>
    </source>
</evidence>
<feature type="transmembrane region" description="Helical" evidence="6">
    <location>
        <begin position="147"/>
        <end position="168"/>
    </location>
</feature>
<reference evidence="7" key="1">
    <citation type="journal article" date="2023" name="Mol. Phylogenet. Evol.">
        <title>Genome-scale phylogeny and comparative genomics of the fungal order Sordariales.</title>
        <authorList>
            <person name="Hensen N."/>
            <person name="Bonometti L."/>
            <person name="Westerberg I."/>
            <person name="Brannstrom I.O."/>
            <person name="Guillou S."/>
            <person name="Cros-Aarteil S."/>
            <person name="Calhoun S."/>
            <person name="Haridas S."/>
            <person name="Kuo A."/>
            <person name="Mondo S."/>
            <person name="Pangilinan J."/>
            <person name="Riley R."/>
            <person name="LaButti K."/>
            <person name="Andreopoulos B."/>
            <person name="Lipzen A."/>
            <person name="Chen C."/>
            <person name="Yan M."/>
            <person name="Daum C."/>
            <person name="Ng V."/>
            <person name="Clum A."/>
            <person name="Steindorff A."/>
            <person name="Ohm R.A."/>
            <person name="Martin F."/>
            <person name="Silar P."/>
            <person name="Natvig D.O."/>
            <person name="Lalanne C."/>
            <person name="Gautier V."/>
            <person name="Ament-Velasquez S.L."/>
            <person name="Kruys A."/>
            <person name="Hutchinson M.I."/>
            <person name="Powell A.J."/>
            <person name="Barry K."/>
            <person name="Miller A.N."/>
            <person name="Grigoriev I.V."/>
            <person name="Debuchy R."/>
            <person name="Gladieux P."/>
            <person name="Hiltunen Thoren M."/>
            <person name="Johannesson H."/>
        </authorList>
    </citation>
    <scope>NUCLEOTIDE SEQUENCE</scope>
    <source>
        <strain evidence="7">CBS 123565</strain>
    </source>
</reference>
<dbReference type="AlphaFoldDB" id="A0AAN6UQ39"/>
<evidence type="ECO:0000256" key="3">
    <source>
        <dbReference type="ARBA" id="ARBA00022989"/>
    </source>
</evidence>
<reference evidence="7" key="2">
    <citation type="submission" date="2023-05" db="EMBL/GenBank/DDBJ databases">
        <authorList>
            <consortium name="Lawrence Berkeley National Laboratory"/>
            <person name="Steindorff A."/>
            <person name="Hensen N."/>
            <person name="Bonometti L."/>
            <person name="Westerberg I."/>
            <person name="Brannstrom I.O."/>
            <person name="Guillou S."/>
            <person name="Cros-Aarteil S."/>
            <person name="Calhoun S."/>
            <person name="Haridas S."/>
            <person name="Kuo A."/>
            <person name="Mondo S."/>
            <person name="Pangilinan J."/>
            <person name="Riley R."/>
            <person name="Labutti K."/>
            <person name="Andreopoulos B."/>
            <person name="Lipzen A."/>
            <person name="Chen C."/>
            <person name="Yanf M."/>
            <person name="Daum C."/>
            <person name="Ng V."/>
            <person name="Clum A."/>
            <person name="Ohm R."/>
            <person name="Martin F."/>
            <person name="Silar P."/>
            <person name="Natvig D."/>
            <person name="Lalanne C."/>
            <person name="Gautier V."/>
            <person name="Ament-Velasquez S.L."/>
            <person name="Kruys A."/>
            <person name="Hutchinson M.I."/>
            <person name="Powell A.J."/>
            <person name="Barry K."/>
            <person name="Miller A.N."/>
            <person name="Grigoriev I.V."/>
            <person name="Debuchy R."/>
            <person name="Gladieux P."/>
            <person name="Thoren M.H."/>
            <person name="Johannesson H."/>
        </authorList>
    </citation>
    <scope>NUCLEOTIDE SEQUENCE</scope>
    <source>
        <strain evidence="7">CBS 123565</strain>
    </source>
</reference>
<protein>
    <recommendedName>
        <fullName evidence="9">Major facilitator superfamily (MFS) profile domain-containing protein</fullName>
    </recommendedName>
</protein>
<evidence type="ECO:0000256" key="6">
    <source>
        <dbReference type="SAM" id="Phobius"/>
    </source>
</evidence>
<sequence>MPRSTGRGRPVDRINTTPAPDDTERAPLLAATPTPITPSASDETTAAGRNHSPDHDDNPNPNTADGPAKQPAPPSSALLREALRPRVLLLTFALLFLLELAIGTMAAPTNAIMESIICRQMHPRLFRLPDGAAEGGPVVSVSGGPGVVPAAVAAAAAAAAAVATAVATGDPDGWNGTRGARHFAGGVALSDDPVCKAPDVQGHLAMLRGWQATFDSVPGMLTAVPYGVLSDRWGRRGVLGLGLAGVWLGMAWLYAVFYFSDVVPLWTMWFGAVFQL</sequence>
<dbReference type="GO" id="GO:0022857">
    <property type="term" value="F:transmembrane transporter activity"/>
    <property type="evidence" value="ECO:0007669"/>
    <property type="project" value="TreeGrafter"/>
</dbReference>
<keyword evidence="3 6" id="KW-1133">Transmembrane helix</keyword>
<dbReference type="EMBL" id="MU853405">
    <property type="protein sequence ID" value="KAK4135841.1"/>
    <property type="molecule type" value="Genomic_DNA"/>
</dbReference>
<comment type="caution">
    <text evidence="7">The sequence shown here is derived from an EMBL/GenBank/DDBJ whole genome shotgun (WGS) entry which is preliminary data.</text>
</comment>
<organism evidence="7 8">
    <name type="scientific">Trichocladium antarcticum</name>
    <dbReference type="NCBI Taxonomy" id="1450529"/>
    <lineage>
        <taxon>Eukaryota</taxon>
        <taxon>Fungi</taxon>
        <taxon>Dikarya</taxon>
        <taxon>Ascomycota</taxon>
        <taxon>Pezizomycotina</taxon>
        <taxon>Sordariomycetes</taxon>
        <taxon>Sordariomycetidae</taxon>
        <taxon>Sordariales</taxon>
        <taxon>Chaetomiaceae</taxon>
        <taxon>Trichocladium</taxon>
    </lineage>
</organism>
<keyword evidence="8" id="KW-1185">Reference proteome</keyword>
<dbReference type="PANTHER" id="PTHR23507">
    <property type="entry name" value="ZGC:174356"/>
    <property type="match status" value="1"/>
</dbReference>